<keyword evidence="2 4" id="KW-0413">Isomerase</keyword>
<name>A0A934X313_9MICO</name>
<dbReference type="PRINTS" id="PR00153">
    <property type="entry name" value="CSAPPISMRASE"/>
</dbReference>
<dbReference type="InterPro" id="IPR002130">
    <property type="entry name" value="Cyclophilin-type_PPIase_dom"/>
</dbReference>
<reference evidence="4 5" key="1">
    <citation type="submission" date="2020-10" db="EMBL/GenBank/DDBJ databases">
        <title>Connecting structure to function with the recovery of over 1000 high-quality activated sludge metagenome-assembled genomes encoding full-length rRNA genes using long-read sequencing.</title>
        <authorList>
            <person name="Singleton C.M."/>
            <person name="Petriglieri F."/>
            <person name="Kristensen J.M."/>
            <person name="Kirkegaard R.H."/>
            <person name="Michaelsen T.Y."/>
            <person name="Andersen M.H."/>
            <person name="Karst S.M."/>
            <person name="Dueholm M.S."/>
            <person name="Nielsen P.H."/>
            <person name="Albertsen M."/>
        </authorList>
    </citation>
    <scope>NUCLEOTIDE SEQUENCE [LARGE SCALE GENOMIC DNA]</scope>
    <source>
        <strain evidence="4">AalE_18-Q3-R2-46_BAT3C.188</strain>
    </source>
</reference>
<dbReference type="EC" id="5.2.1.8" evidence="2"/>
<comment type="similarity">
    <text evidence="2">Belongs to the cyclophilin-type PPIase family.</text>
</comment>
<evidence type="ECO:0000313" key="4">
    <source>
        <dbReference type="EMBL" id="MBK6300082.1"/>
    </source>
</evidence>
<accession>A0A934X313</accession>
<dbReference type="EMBL" id="JADIXZ010000003">
    <property type="protein sequence ID" value="MBK6300082.1"/>
    <property type="molecule type" value="Genomic_DNA"/>
</dbReference>
<feature type="domain" description="PPIase cyclophilin-type" evidence="3">
    <location>
        <begin position="24"/>
        <end position="174"/>
    </location>
</feature>
<gene>
    <name evidence="4" type="ORF">IPF40_03195</name>
</gene>
<dbReference type="CDD" id="cd00317">
    <property type="entry name" value="cyclophilin"/>
    <property type="match status" value="1"/>
</dbReference>
<protein>
    <recommendedName>
        <fullName evidence="2">Peptidyl-prolyl cis-trans isomerase</fullName>
        <shortName evidence="2">PPIase</shortName>
        <ecNumber evidence="2">5.2.1.8</ecNumber>
    </recommendedName>
</protein>
<dbReference type="GO" id="GO:0003755">
    <property type="term" value="F:peptidyl-prolyl cis-trans isomerase activity"/>
    <property type="evidence" value="ECO:0007669"/>
    <property type="project" value="UniProtKB-UniRule"/>
</dbReference>
<dbReference type="Proteomes" id="UP000718281">
    <property type="component" value="Unassembled WGS sequence"/>
</dbReference>
<comment type="function">
    <text evidence="1 2">PPIases accelerate the folding of proteins. It catalyzes the cis-trans isomerization of proline imidic peptide bonds in oligopeptides.</text>
</comment>
<sequence length="178" mass="18075">MTTAPDIEAARGKTFIATVTTNCGDVTIELDGTKAPATVSSFVLLGNAGYWAPSPCHRLTGDAQGLWVLQCGDPTGTGAGPGPGYHYGIENAPGDGKYPAGTVAMARTSDPNSNGDQFFIVYKDTTLPVDGGGYSIFGKVTGGMDIVDRIAAAGVSPADGMSPMAPISILSMTVKAKG</sequence>
<organism evidence="4 5">
    <name type="scientific">Candidatus Phosphoribacter hodrii</name>
    <dbReference type="NCBI Taxonomy" id="2953743"/>
    <lineage>
        <taxon>Bacteria</taxon>
        <taxon>Bacillati</taxon>
        <taxon>Actinomycetota</taxon>
        <taxon>Actinomycetes</taxon>
        <taxon>Micrococcales</taxon>
        <taxon>Dermatophilaceae</taxon>
        <taxon>Candidatus Phosphoribacter</taxon>
    </lineage>
</organism>
<dbReference type="PROSITE" id="PS50072">
    <property type="entry name" value="CSA_PPIASE_2"/>
    <property type="match status" value="1"/>
</dbReference>
<comment type="caution">
    <text evidence="4">The sequence shown here is derived from an EMBL/GenBank/DDBJ whole genome shotgun (WGS) entry which is preliminary data.</text>
</comment>
<dbReference type="InterPro" id="IPR044666">
    <property type="entry name" value="Cyclophilin_A-like"/>
</dbReference>
<evidence type="ECO:0000256" key="2">
    <source>
        <dbReference type="RuleBase" id="RU363019"/>
    </source>
</evidence>
<evidence type="ECO:0000259" key="3">
    <source>
        <dbReference type="PROSITE" id="PS50072"/>
    </source>
</evidence>
<comment type="catalytic activity">
    <reaction evidence="2">
        <text>[protein]-peptidylproline (omega=180) = [protein]-peptidylproline (omega=0)</text>
        <dbReference type="Rhea" id="RHEA:16237"/>
        <dbReference type="Rhea" id="RHEA-COMP:10747"/>
        <dbReference type="Rhea" id="RHEA-COMP:10748"/>
        <dbReference type="ChEBI" id="CHEBI:83833"/>
        <dbReference type="ChEBI" id="CHEBI:83834"/>
        <dbReference type="EC" id="5.2.1.8"/>
    </reaction>
</comment>
<dbReference type="Gene3D" id="2.40.100.10">
    <property type="entry name" value="Cyclophilin-like"/>
    <property type="match status" value="1"/>
</dbReference>
<evidence type="ECO:0000313" key="5">
    <source>
        <dbReference type="Proteomes" id="UP000718281"/>
    </source>
</evidence>
<proteinExistence type="inferred from homology"/>
<dbReference type="Pfam" id="PF00160">
    <property type="entry name" value="Pro_isomerase"/>
    <property type="match status" value="1"/>
</dbReference>
<dbReference type="InterPro" id="IPR029000">
    <property type="entry name" value="Cyclophilin-like_dom_sf"/>
</dbReference>
<dbReference type="SUPFAM" id="SSF50891">
    <property type="entry name" value="Cyclophilin-like"/>
    <property type="match status" value="1"/>
</dbReference>
<evidence type="ECO:0000256" key="1">
    <source>
        <dbReference type="ARBA" id="ARBA00002388"/>
    </source>
</evidence>
<dbReference type="PANTHER" id="PTHR45625">
    <property type="entry name" value="PEPTIDYL-PROLYL CIS-TRANS ISOMERASE-RELATED"/>
    <property type="match status" value="1"/>
</dbReference>
<keyword evidence="2" id="KW-0697">Rotamase</keyword>
<dbReference type="PANTHER" id="PTHR45625:SF3">
    <property type="entry name" value="PEPTIDYL-PROLYL CIS-TRANS ISOMERASE B-RELATED"/>
    <property type="match status" value="1"/>
</dbReference>
<dbReference type="AlphaFoldDB" id="A0A934X313"/>